<keyword evidence="5" id="KW-0804">Transcription</keyword>
<dbReference type="InterPro" id="IPR009057">
    <property type="entry name" value="Homeodomain-like_sf"/>
</dbReference>
<accession>A0ABD2JXI2</accession>
<evidence type="ECO:0000256" key="6">
    <source>
        <dbReference type="ARBA" id="ARBA00023242"/>
    </source>
</evidence>
<name>A0ABD2JXI2_HETSC</name>
<dbReference type="PROSITE" id="PS00027">
    <property type="entry name" value="HOMEOBOX_1"/>
    <property type="match status" value="1"/>
</dbReference>
<feature type="compositionally biased region" description="Low complexity" evidence="10">
    <location>
        <begin position="539"/>
        <end position="559"/>
    </location>
</feature>
<evidence type="ECO:0000256" key="8">
    <source>
        <dbReference type="PROSITE-ProRule" id="PRU00108"/>
    </source>
</evidence>
<evidence type="ECO:0000256" key="1">
    <source>
        <dbReference type="ARBA" id="ARBA00004123"/>
    </source>
</evidence>
<feature type="domain" description="Homeobox" evidence="11">
    <location>
        <begin position="353"/>
        <end position="413"/>
    </location>
</feature>
<evidence type="ECO:0000313" key="12">
    <source>
        <dbReference type="EMBL" id="KAL3095346.1"/>
    </source>
</evidence>
<evidence type="ECO:0000256" key="5">
    <source>
        <dbReference type="ARBA" id="ARBA00023163"/>
    </source>
</evidence>
<feature type="region of interest" description="Disordered" evidence="10">
    <location>
        <begin position="490"/>
        <end position="559"/>
    </location>
</feature>
<keyword evidence="3 8" id="KW-0238">DNA-binding</keyword>
<feature type="region of interest" description="Disordered" evidence="10">
    <location>
        <begin position="57"/>
        <end position="194"/>
    </location>
</feature>
<dbReference type="InterPro" id="IPR051300">
    <property type="entry name" value="HMX_Homeobox_TF"/>
</dbReference>
<feature type="compositionally biased region" description="Basic and acidic residues" evidence="10">
    <location>
        <begin position="148"/>
        <end position="171"/>
    </location>
</feature>
<dbReference type="Proteomes" id="UP001620645">
    <property type="component" value="Unassembled WGS sequence"/>
</dbReference>
<dbReference type="InterPro" id="IPR001356">
    <property type="entry name" value="HD"/>
</dbReference>
<dbReference type="PRINTS" id="PR00024">
    <property type="entry name" value="HOMEOBOX"/>
</dbReference>
<dbReference type="SMART" id="SM00389">
    <property type="entry name" value="HOX"/>
    <property type="match status" value="1"/>
</dbReference>
<evidence type="ECO:0000256" key="4">
    <source>
        <dbReference type="ARBA" id="ARBA00023155"/>
    </source>
</evidence>
<dbReference type="InterPro" id="IPR020479">
    <property type="entry name" value="HD_metazoa"/>
</dbReference>
<sequence length="582" mass="63661">MKLGQIEMQSAEMRSNKVTAAPTSAAICPMGPSVLHPVFLCATKPLAKANFVAMQNSTTNERARKRESGTDKEGTEGKEAAEEGEPEGAKAAQKMAPTAGHGFSIENILTEERRRRRKKNDGNGAKDEEKEEEEGEGEEGKRPRKMIKRESEQNEEKQQQKDTEKKKQKREEEEEEEKWFSSPSGHQSPAPIRQTAPPAAIAPASLVNVTAWQQLHAALLLQHPGAVEHFLAMARARESVATAEQTQQQQQHQTEFKPPPSFNLPHFLVDPNQSHANPFIEIGLLSGQIPLIHPSAADSPFSHRNSLQGEDGSPAEEFESENEENNAKEVSDEEGTADAGDNSPNGADDSLSGKKKKTRTVFSRNQVSLLEQTFGANKYLSAQQRADLANSLKLTETQVKIWFQNRRNKWKRMGQDDQLVAGHSLATNSGCAAVSALPLHHAVPPPFSSPLVVQQFNQHRHQLALALAGINANAHNSNAFDAATAAVPFHQQSNQKHEQSCSTEVPAVQQQIMSTESKQRQPNSIGNVQKTEQQQHFFASSPCNSSSTPPNSSSASSTASLTRLILSFLPNTVFPPPPSSHA</sequence>
<evidence type="ECO:0000259" key="11">
    <source>
        <dbReference type="PROSITE" id="PS50071"/>
    </source>
</evidence>
<dbReference type="PANTHER" id="PTHR46110:SF3">
    <property type="entry name" value="HOMEOBOX PROTEIN HMX"/>
    <property type="match status" value="1"/>
</dbReference>
<protein>
    <recommendedName>
        <fullName evidence="11">Homeobox domain-containing protein</fullName>
    </recommendedName>
</protein>
<feature type="compositionally biased region" description="Acidic residues" evidence="10">
    <location>
        <begin position="313"/>
        <end position="324"/>
    </location>
</feature>
<evidence type="ECO:0000256" key="10">
    <source>
        <dbReference type="SAM" id="MobiDB-lite"/>
    </source>
</evidence>
<keyword evidence="4 8" id="KW-0371">Homeobox</keyword>
<feature type="region of interest" description="Disordered" evidence="10">
    <location>
        <begin position="241"/>
        <end position="260"/>
    </location>
</feature>
<keyword evidence="6 8" id="KW-0539">Nucleus</keyword>
<comment type="caution">
    <text evidence="12">The sequence shown here is derived from an EMBL/GenBank/DDBJ whole genome shotgun (WGS) entry which is preliminary data.</text>
</comment>
<gene>
    <name evidence="12" type="ORF">niasHS_007445</name>
</gene>
<evidence type="ECO:0000256" key="9">
    <source>
        <dbReference type="RuleBase" id="RU000682"/>
    </source>
</evidence>
<dbReference type="PANTHER" id="PTHR46110">
    <property type="entry name" value="HOMEOBOX PROTEIN HMX"/>
    <property type="match status" value="1"/>
</dbReference>
<dbReference type="CDD" id="cd00086">
    <property type="entry name" value="homeodomain"/>
    <property type="match status" value="1"/>
</dbReference>
<keyword evidence="13" id="KW-1185">Reference proteome</keyword>
<evidence type="ECO:0000313" key="13">
    <source>
        <dbReference type="Proteomes" id="UP001620645"/>
    </source>
</evidence>
<feature type="compositionally biased region" description="Basic and acidic residues" evidence="10">
    <location>
        <begin position="61"/>
        <end position="81"/>
    </location>
</feature>
<proteinExistence type="inferred from homology"/>
<dbReference type="EMBL" id="JBICCN010000083">
    <property type="protein sequence ID" value="KAL3095346.1"/>
    <property type="molecule type" value="Genomic_DNA"/>
</dbReference>
<evidence type="ECO:0000256" key="3">
    <source>
        <dbReference type="ARBA" id="ARBA00023125"/>
    </source>
</evidence>
<organism evidence="12 13">
    <name type="scientific">Heterodera schachtii</name>
    <name type="common">Sugarbeet cyst nematode worm</name>
    <name type="synonym">Tylenchus schachtii</name>
    <dbReference type="NCBI Taxonomy" id="97005"/>
    <lineage>
        <taxon>Eukaryota</taxon>
        <taxon>Metazoa</taxon>
        <taxon>Ecdysozoa</taxon>
        <taxon>Nematoda</taxon>
        <taxon>Chromadorea</taxon>
        <taxon>Rhabditida</taxon>
        <taxon>Tylenchina</taxon>
        <taxon>Tylenchomorpha</taxon>
        <taxon>Tylenchoidea</taxon>
        <taxon>Heteroderidae</taxon>
        <taxon>Heteroderinae</taxon>
        <taxon>Heterodera</taxon>
    </lineage>
</organism>
<dbReference type="AlphaFoldDB" id="A0ABD2JXI2"/>
<feature type="DNA-binding region" description="Homeobox" evidence="8">
    <location>
        <begin position="355"/>
        <end position="414"/>
    </location>
</feature>
<keyword evidence="2" id="KW-0805">Transcription regulation</keyword>
<dbReference type="SUPFAM" id="SSF46689">
    <property type="entry name" value="Homeodomain-like"/>
    <property type="match status" value="1"/>
</dbReference>
<dbReference type="Gene3D" id="1.10.10.60">
    <property type="entry name" value="Homeodomain-like"/>
    <property type="match status" value="1"/>
</dbReference>
<dbReference type="Pfam" id="PF00046">
    <property type="entry name" value="Homeodomain"/>
    <property type="match status" value="1"/>
</dbReference>
<feature type="compositionally biased region" description="Polar residues" evidence="10">
    <location>
        <begin position="490"/>
        <end position="538"/>
    </location>
</feature>
<evidence type="ECO:0000256" key="7">
    <source>
        <dbReference type="ARBA" id="ARBA00038165"/>
    </source>
</evidence>
<evidence type="ECO:0000256" key="2">
    <source>
        <dbReference type="ARBA" id="ARBA00023015"/>
    </source>
</evidence>
<feature type="region of interest" description="Disordered" evidence="10">
    <location>
        <begin position="296"/>
        <end position="359"/>
    </location>
</feature>
<reference evidence="12 13" key="1">
    <citation type="submission" date="2024-10" db="EMBL/GenBank/DDBJ databases">
        <authorList>
            <person name="Kim D."/>
        </authorList>
    </citation>
    <scope>NUCLEOTIDE SEQUENCE [LARGE SCALE GENOMIC DNA]</scope>
    <source>
        <strain evidence="12">Taebaek</strain>
    </source>
</reference>
<dbReference type="GO" id="GO:0005634">
    <property type="term" value="C:nucleus"/>
    <property type="evidence" value="ECO:0007669"/>
    <property type="project" value="UniProtKB-SubCell"/>
</dbReference>
<dbReference type="InterPro" id="IPR017970">
    <property type="entry name" value="Homeobox_CS"/>
</dbReference>
<dbReference type="PROSITE" id="PS50071">
    <property type="entry name" value="HOMEOBOX_2"/>
    <property type="match status" value="1"/>
</dbReference>
<dbReference type="GO" id="GO:0003677">
    <property type="term" value="F:DNA binding"/>
    <property type="evidence" value="ECO:0007669"/>
    <property type="project" value="UniProtKB-UniRule"/>
</dbReference>
<comment type="subcellular location">
    <subcellularLocation>
        <location evidence="1 8 9">Nucleus</location>
    </subcellularLocation>
</comment>
<comment type="similarity">
    <text evidence="7">Belongs to the HMX homeobox family.</text>
</comment>